<protein>
    <submittedName>
        <fullName evidence="2">Uncharacterized protein</fullName>
    </submittedName>
</protein>
<accession>A0ABN8ZBS9</accession>
<keyword evidence="3" id="KW-1185">Reference proteome</keyword>
<evidence type="ECO:0000313" key="3">
    <source>
        <dbReference type="Proteomes" id="UP001176941"/>
    </source>
</evidence>
<reference evidence="2" key="1">
    <citation type="submission" date="2023-04" db="EMBL/GenBank/DDBJ databases">
        <authorList>
            <consortium name="ELIXIR-Norway"/>
        </authorList>
    </citation>
    <scope>NUCLEOTIDE SEQUENCE [LARGE SCALE GENOMIC DNA]</scope>
</reference>
<dbReference type="Proteomes" id="UP001176941">
    <property type="component" value="Chromosome 3"/>
</dbReference>
<gene>
    <name evidence="2" type="ORF">MRATA1EN1_LOCUS19224</name>
</gene>
<evidence type="ECO:0000256" key="1">
    <source>
        <dbReference type="SAM" id="MobiDB-lite"/>
    </source>
</evidence>
<dbReference type="EMBL" id="OX459939">
    <property type="protein sequence ID" value="CAI9170262.1"/>
    <property type="molecule type" value="Genomic_DNA"/>
</dbReference>
<evidence type="ECO:0000313" key="2">
    <source>
        <dbReference type="EMBL" id="CAI9170262.1"/>
    </source>
</evidence>
<organism evidence="2 3">
    <name type="scientific">Rangifer tarandus platyrhynchus</name>
    <name type="common">Svalbard reindeer</name>
    <dbReference type="NCBI Taxonomy" id="3082113"/>
    <lineage>
        <taxon>Eukaryota</taxon>
        <taxon>Metazoa</taxon>
        <taxon>Chordata</taxon>
        <taxon>Craniata</taxon>
        <taxon>Vertebrata</taxon>
        <taxon>Euteleostomi</taxon>
        <taxon>Mammalia</taxon>
        <taxon>Eutheria</taxon>
        <taxon>Laurasiatheria</taxon>
        <taxon>Artiodactyla</taxon>
        <taxon>Ruminantia</taxon>
        <taxon>Pecora</taxon>
        <taxon>Cervidae</taxon>
        <taxon>Odocoileinae</taxon>
        <taxon>Rangifer</taxon>
    </lineage>
</organism>
<proteinExistence type="predicted"/>
<sequence length="90" mass="9864">MRRRGTGHRPSMSELGLCGRQRAEGRASGLCPPDATASHRRALNAASRTLPPFWPGSAILLLPPDRFPARYRPGSFRRLNCSGPAVDVRK</sequence>
<name>A0ABN8ZBS9_RANTA</name>
<feature type="region of interest" description="Disordered" evidence="1">
    <location>
        <begin position="1"/>
        <end position="33"/>
    </location>
</feature>